<dbReference type="Proteomes" id="UP000266183">
    <property type="component" value="Chromosome"/>
</dbReference>
<dbReference type="Gene3D" id="1.20.58.520">
    <property type="entry name" value="Amidohydrolase"/>
    <property type="match status" value="1"/>
</dbReference>
<dbReference type="PANTHER" id="PTHR43135">
    <property type="entry name" value="ALPHA-D-RIBOSE 1-METHYLPHOSPHONATE 5-TRIPHOSPHATE DIPHOSPHATASE"/>
    <property type="match status" value="1"/>
</dbReference>
<dbReference type="AlphaFoldDB" id="A0A385SYG6"/>
<dbReference type="InterPro" id="IPR011059">
    <property type="entry name" value="Metal-dep_hydrolase_composite"/>
</dbReference>
<dbReference type="KEGG" id="chk:D4L85_25715"/>
<gene>
    <name evidence="2" type="ORF">D4L85_25715</name>
</gene>
<reference evidence="3" key="1">
    <citation type="submission" date="2018-09" db="EMBL/GenBank/DDBJ databases">
        <title>Chryseolinea sp. KIS68-18 isolated from soil.</title>
        <authorList>
            <person name="Weon H.-Y."/>
            <person name="Kwon S.-W."/>
            <person name="Lee S.A."/>
        </authorList>
    </citation>
    <scope>NUCLEOTIDE SEQUENCE [LARGE SCALE GENOMIC DNA]</scope>
    <source>
        <strain evidence="3">KIS68-18</strain>
    </source>
</reference>
<dbReference type="InterPro" id="IPR032466">
    <property type="entry name" value="Metal_Hydrolase"/>
</dbReference>
<dbReference type="Gene3D" id="3.30.110.90">
    <property type="entry name" value="Amidohydrolase"/>
    <property type="match status" value="1"/>
</dbReference>
<dbReference type="EMBL" id="CP032382">
    <property type="protein sequence ID" value="AYB33768.1"/>
    <property type="molecule type" value="Genomic_DNA"/>
</dbReference>
<dbReference type="Gene3D" id="3.40.50.10910">
    <property type="entry name" value="Amidohydrolase"/>
    <property type="match status" value="1"/>
</dbReference>
<dbReference type="PANTHER" id="PTHR43135:SF3">
    <property type="entry name" value="ALPHA-D-RIBOSE 1-METHYLPHOSPHONATE 5-TRIPHOSPHATE DIPHOSPHATASE"/>
    <property type="match status" value="1"/>
</dbReference>
<dbReference type="InterPro" id="IPR006680">
    <property type="entry name" value="Amidohydro-rel"/>
</dbReference>
<dbReference type="GO" id="GO:0016810">
    <property type="term" value="F:hydrolase activity, acting on carbon-nitrogen (but not peptide) bonds"/>
    <property type="evidence" value="ECO:0007669"/>
    <property type="project" value="InterPro"/>
</dbReference>
<dbReference type="SUPFAM" id="SSF51556">
    <property type="entry name" value="Metallo-dependent hydrolases"/>
    <property type="match status" value="1"/>
</dbReference>
<name>A0A385SYG6_9BACT</name>
<proteinExistence type="predicted"/>
<accession>A0A385SYG6</accession>
<dbReference type="Gene3D" id="2.30.40.10">
    <property type="entry name" value="Urease, subunit C, domain 1"/>
    <property type="match status" value="1"/>
</dbReference>
<evidence type="ECO:0000313" key="2">
    <source>
        <dbReference type="EMBL" id="AYB33768.1"/>
    </source>
</evidence>
<evidence type="ECO:0000259" key="1">
    <source>
        <dbReference type="Pfam" id="PF01979"/>
    </source>
</evidence>
<dbReference type="Pfam" id="PF01979">
    <property type="entry name" value="Amidohydro_1"/>
    <property type="match status" value="1"/>
</dbReference>
<feature type="domain" description="Amidohydrolase-related" evidence="1">
    <location>
        <begin position="117"/>
        <end position="448"/>
    </location>
</feature>
<dbReference type="InterPro" id="IPR051781">
    <property type="entry name" value="Metallo-dep_Hydrolase"/>
</dbReference>
<sequence>MLFQDMNMLLIFNMKRICRYAMVVVLLASCQVEKPSNAENAGDGPRVIIHELNENDIPKGNKVIAFVGATLIDGLGGDPIQNSCVIVRDNKIEAVGKQGEVKIPDGAQIEKVEGLTILPGMFDAHYHNENSATLPAVYLRHGITSVRDPGEWNESYAGVRSSGMPLPRLFLTGPHLNTYPPAYPEDAMIVQDAEEGRLAVEKLYREGATAIKVYYGLPVGTIKAICTAAHAHGLPVMAHLEISNAVDAINAGLDGIEHVTSFGTVLLPPYEAEQYKQRVLADNDARKRGRYEVWDTFQFENNPVADSLIRFLARKKIFLSPTLAAFEKQTDHGDSIEVHAFKNMLTFVGLAKKGGVPIVLGSHTFVAHAEFGYAFYREMELLQAAGLSNMEIIVAATLENARYFRVDERLGSLEKGKLADLVFVEGDPLKDLRVLRDAKKVMINGTWVATNETH</sequence>
<protein>
    <submittedName>
        <fullName evidence="2">Amidohydrolase</fullName>
    </submittedName>
</protein>
<dbReference type="SUPFAM" id="SSF51338">
    <property type="entry name" value="Composite domain of metallo-dependent hydrolases"/>
    <property type="match status" value="1"/>
</dbReference>
<keyword evidence="2" id="KW-0378">Hydrolase</keyword>
<keyword evidence="3" id="KW-1185">Reference proteome</keyword>
<organism evidence="2 3">
    <name type="scientific">Chryseolinea soli</name>
    <dbReference type="NCBI Taxonomy" id="2321403"/>
    <lineage>
        <taxon>Bacteria</taxon>
        <taxon>Pseudomonadati</taxon>
        <taxon>Bacteroidota</taxon>
        <taxon>Cytophagia</taxon>
        <taxon>Cytophagales</taxon>
        <taxon>Fulvivirgaceae</taxon>
        <taxon>Chryseolinea</taxon>
    </lineage>
</organism>
<evidence type="ECO:0000313" key="3">
    <source>
        <dbReference type="Proteomes" id="UP000266183"/>
    </source>
</evidence>